<dbReference type="Proteomes" id="UP000591941">
    <property type="component" value="Unassembled WGS sequence"/>
</dbReference>
<keyword evidence="3" id="KW-1185">Reference proteome</keyword>
<comment type="caution">
    <text evidence="2">The sequence shown here is derived from an EMBL/GenBank/DDBJ whole genome shotgun (WGS) entry which is preliminary data.</text>
</comment>
<evidence type="ECO:0000313" key="3">
    <source>
        <dbReference type="Proteomes" id="UP000591941"/>
    </source>
</evidence>
<sequence>MIKGNRQARAELEGLRELNARIDALIMDKEKLAARATSLARPFSEPVSGTRQSDIANAAAKLADMDAEIDRTIDEYSGRKKRILIRINAITDIRYRTLLFLYYANTVPLRLHQVARIMHYQYSTIKYMHGCALDEYQQKYFPP</sequence>
<keyword evidence="1" id="KW-0175">Coiled coil</keyword>
<organism evidence="2 3">
    <name type="scientific">Negativicoccus succinicivorans</name>
    <dbReference type="NCBI Taxonomy" id="620903"/>
    <lineage>
        <taxon>Bacteria</taxon>
        <taxon>Bacillati</taxon>
        <taxon>Bacillota</taxon>
        <taxon>Negativicutes</taxon>
        <taxon>Veillonellales</taxon>
        <taxon>Veillonellaceae</taxon>
        <taxon>Negativicoccus</taxon>
    </lineage>
</organism>
<evidence type="ECO:0008006" key="4">
    <source>
        <dbReference type="Google" id="ProtNLM"/>
    </source>
</evidence>
<dbReference type="EMBL" id="JACHHI010000006">
    <property type="protein sequence ID" value="MBB6478238.1"/>
    <property type="molecule type" value="Genomic_DNA"/>
</dbReference>
<dbReference type="GeneID" id="93486563"/>
<evidence type="ECO:0000313" key="2">
    <source>
        <dbReference type="EMBL" id="MBB6478238.1"/>
    </source>
</evidence>
<gene>
    <name evidence="2" type="ORF">HNR45_001308</name>
</gene>
<reference evidence="2 3" key="1">
    <citation type="submission" date="2020-08" db="EMBL/GenBank/DDBJ databases">
        <title>Genomic Encyclopedia of Type Strains, Phase IV (KMG-IV): sequencing the most valuable type-strain genomes for metagenomic binning, comparative biology and taxonomic classification.</title>
        <authorList>
            <person name="Goeker M."/>
        </authorList>
    </citation>
    <scope>NUCLEOTIDE SEQUENCE [LARGE SCALE GENOMIC DNA]</scope>
    <source>
        <strain evidence="2 3">DSM 21255</strain>
    </source>
</reference>
<evidence type="ECO:0000256" key="1">
    <source>
        <dbReference type="SAM" id="Coils"/>
    </source>
</evidence>
<feature type="coiled-coil region" evidence="1">
    <location>
        <begin position="5"/>
        <end position="75"/>
    </location>
</feature>
<dbReference type="RefSeq" id="WP_159822553.1">
    <property type="nucleotide sequence ID" value="NZ_CABWNB010000002.1"/>
</dbReference>
<accession>A0A841R638</accession>
<name>A0A841R638_9FIRM</name>
<proteinExistence type="predicted"/>
<dbReference type="AlphaFoldDB" id="A0A841R638"/>
<protein>
    <recommendedName>
        <fullName evidence="4">DUF1492 domain-containing protein</fullName>
    </recommendedName>
</protein>